<evidence type="ECO:0000313" key="4">
    <source>
        <dbReference type="Proteomes" id="UP000321943"/>
    </source>
</evidence>
<dbReference type="InterPro" id="IPR008638">
    <property type="entry name" value="FhaB/CdiA-like_TPS"/>
</dbReference>
<feature type="chain" id="PRO_5031564967" evidence="1">
    <location>
        <begin position="27"/>
        <end position="3200"/>
    </location>
</feature>
<feature type="domain" description="Filamentous haemagglutinin FhaB/tRNA nuclease CdiA-like TPS" evidence="2">
    <location>
        <begin position="45"/>
        <end position="167"/>
    </location>
</feature>
<evidence type="ECO:0000256" key="1">
    <source>
        <dbReference type="SAM" id="SignalP"/>
    </source>
</evidence>
<dbReference type="KEGG" id="lwd:JCM16777_p1021"/>
<gene>
    <name evidence="3" type="ORF">JCM16777_p1021</name>
</gene>
<keyword evidence="3" id="KW-0614">Plasmid</keyword>
<dbReference type="Proteomes" id="UP000321943">
    <property type="component" value="Plasmid pJCM16777-1"/>
</dbReference>
<dbReference type="Gene3D" id="2.160.20.10">
    <property type="entry name" value="Single-stranded right-handed beta-helix, Pectin lyase-like"/>
    <property type="match status" value="1"/>
</dbReference>
<keyword evidence="1" id="KW-0732">Signal</keyword>
<feature type="signal peptide" evidence="1">
    <location>
        <begin position="1"/>
        <end position="26"/>
    </location>
</feature>
<dbReference type="InterPro" id="IPR011050">
    <property type="entry name" value="Pectin_lyase_fold/virulence"/>
</dbReference>
<evidence type="ECO:0000259" key="2">
    <source>
        <dbReference type="SMART" id="SM00912"/>
    </source>
</evidence>
<geneLocation type="plasmid" evidence="4">
    <name>pjcm16777-1 dna</name>
</geneLocation>
<dbReference type="NCBIfam" id="TIGR01901">
    <property type="entry name" value="adhes_NPXG"/>
    <property type="match status" value="1"/>
</dbReference>
<reference evidence="3 4" key="1">
    <citation type="submission" date="2019-07" db="EMBL/GenBank/DDBJ databases">
        <title>Complete Genome Sequence of Leptotrichia wadei Strain JCM16777.</title>
        <authorList>
            <person name="Watanabe S."/>
            <person name="Cui L."/>
        </authorList>
    </citation>
    <scope>NUCLEOTIDE SEQUENCE [LARGE SCALE GENOMIC DNA]</scope>
    <source>
        <strain evidence="3 4">JCM16777</strain>
        <plasmid evidence="4">pjcm16777-1 dna</plasmid>
    </source>
</reference>
<dbReference type="SUPFAM" id="SSF51126">
    <property type="entry name" value="Pectin lyase-like"/>
    <property type="match status" value="1"/>
</dbReference>
<accession>A0A7U6R035</accession>
<evidence type="ECO:0000313" key="3">
    <source>
        <dbReference type="EMBL" id="BBM43908.1"/>
    </source>
</evidence>
<dbReference type="EMBL" id="AP019830">
    <property type="protein sequence ID" value="BBM43908.1"/>
    <property type="molecule type" value="Genomic_DNA"/>
</dbReference>
<dbReference type="GeneID" id="84805470"/>
<organism evidence="3 4">
    <name type="scientific">Leptotrichia wadei</name>
    <dbReference type="NCBI Taxonomy" id="157687"/>
    <lineage>
        <taxon>Bacteria</taxon>
        <taxon>Fusobacteriati</taxon>
        <taxon>Fusobacteriota</taxon>
        <taxon>Fusobacteriia</taxon>
        <taxon>Fusobacteriales</taxon>
        <taxon>Leptotrichiaceae</taxon>
        <taxon>Leptotrichia</taxon>
    </lineage>
</organism>
<name>A0A7U6R035_9FUSO</name>
<dbReference type="InterPro" id="IPR012334">
    <property type="entry name" value="Pectin_lyas_fold"/>
</dbReference>
<dbReference type="RefSeq" id="WP_018498926.1">
    <property type="nucleotide sequence ID" value="NZ_AP019830.1"/>
</dbReference>
<dbReference type="SMART" id="SM00912">
    <property type="entry name" value="Haemagg_act"/>
    <property type="match status" value="1"/>
</dbReference>
<protein>
    <submittedName>
        <fullName evidence="3">Putative septum site-determining protein MinC</fullName>
    </submittedName>
</protein>
<dbReference type="Pfam" id="PF05860">
    <property type="entry name" value="TPS"/>
    <property type="match status" value="1"/>
</dbReference>
<proteinExistence type="predicted"/>
<sequence>MRGKSKILRKLTAALLLNVFSFNILADGLQVDPNSRYNTSLDRSQNGVPVVNISTPNGRGVSINEFLEYNVGREGQVLNNADNIGRSHLAGIINANPNLGPNQAANLILLQVNGANRSQIEGYIEALSRQKVNVILSNENGIYLNGAGTINIKNFIPTTGKVKLKDGDVIGIDVEKGRVVIGANGFDATNTDYVNVIAKAMELQGNLVGNKVDVTLGENTVDSSGTVTSKNGINSVAIDASNLGSMYAGQIKIVSTDKGAGVNSNGLIYSRDTKLEITADGKINVAKIKGNGIEINGTEYAQSELASSDKGININAAKIKLDGETQANEDINLNGNVENKSNIYTGGNLNTLDMINSGNINASGNITAKDFRNSLATVLSGGNFNVKNLDNSGNIQVSGITDINGKFDNTGALTSVKRISVLGNVASTGNILTNEDLTARNTVTSGTVAAKNLKVDNLTNDGKISANGNLLAKDIKNTGEILTNGNLTAKNVSSMGDITVVGKVSADSLKSSGSLRTNEDLSINGKFDNDGTVETSKNVAVSGDINNTGKILVSGNLSGKNTVSSGVIASKNVVVDNLKNDGKITAGENITAKKVTNTGDIAAAGTVSSDDMATSGTVKANKTVTVSGKLENDGTVETAEDVKVSGSIRNTGRIASNGDLTGKDTINSGTISSKNVTAGNLQNDGKIIANGDLKAKNVKNTKDITAVGTVSSDDLVTSGNVRANRKITVSGKLENSGAVETSKNISVAGNIKNDGRIAANDDLAGKNTENNGNIYVKNLEVNNLKNTGKVEGVNLKTDDIANSGDITAIGKVSGENIDNSGKLLANDTISAKNIKNATSSSKIAAGKGITGERIDNSGTFATNGDIKGTNSLVNSGTVDGKGIDILGADFVNSGKINADNIKANVTNTRNDGFIYSGKDIDLTTNTLINTKEITAVNNVNAANANVTNSGKIASNNRVLLDGSAIANTGEILSGEILMRNAQRFDNTGTIKGNNVELGINQDINLTGNLHGQHRLKISANNITNNGNTTGTGLIEINSNDFTNNRELASDTVIVNGRGEVVNNSMITGNNGKVSGRNITNNDLIAFDNYLEMNVQGKVQNNKGKAIYGGQALAIKANEIMNDEAEILGGNMDLNAAKITNNVGTIQSTGNITITSSDFQNIGRVSNLGSYEKYYETWDGRRLSEAEVLNGWIVNEPDFQHRSRDRGSVKRHQRSWLESMIAKHSGNSLLFSQYADLARAKLGQRRKLTRTNTPEVPGNTLTGKIDSRATTEYGKVLASGNITINSGNFKNRDSIISGGGLVNINATNFENSVTLGNAVQLKNGQEKLYLTYRHGSRRSSANGTYSRYLENGGIGYESGQPSIIEGAVVNVNAPNIIKNPIEAGNGKVLNNGGATGRALISSTSVGMNKGTSSANGQVQAAGNTLLSKVNSSFNGNSQVNGSTNLNNPVNNGFDRAIQIAGNNSGIKDIKNTGRIDVNPILSSAMFTTNMNPSSKYLLETRSRYISLGQYFGSDYFTSRVGYSEIWDRTRRLGDAYYENQLLTRSLAEKLGTSFINGKSNQELIQSMMDNAATEGTRLGLTVGQELTQDQINNLNEDIVWYVTKNVNGVEVLAPQVYLSSKTRESISDDTRNRVGGINGTYVKTKDFVNDGTKWGNGGVTYVEANTVRNETTNNLLSEISGDKTYISSVGNIENIGGRINGEEAVALISEKGNVINNTTKRTTGFNYGEYDKSQREEIASIGGITSKGTTFIKADSYNSVGGMLKTDHLALDVNSFNTSALSLSGQSTLGISGSNYSKYAETTHFGGGAVANSAEGRIGNLNLRGSSFIAEDTTGLAVGNVRAESVINTYDIESRQSNKSTFASNSNYIKSHQEENVASNLQLGKNAVITGNVEGIGSNIVLGENTFVGGKVTTDSRELHNSYYEKNKSKGFTGGVSHGTISAGYGKSQSTYDEKSTINAKSNFQVGDGSVLNRGAEITATNFEYGNIQINNGDVKYGARIDTRDVHTSSKSSGFTISAGINSPIKDRIKQAAGAVSQVKNGDAAGGAMEAVNAVTGTIKGLADNQGTRQTNYVNGSVGAKGARDAQANSNFYANIGVNAGFTRSQSSSSSHTEGAAVTTLKPMNENSSITYNNVNNITYQGTQAQGGTFIYNNVANIQKEAVELHNSYSSSSSSRGINAGATIGYGHKIQTTGNGGSISTSRSNQNTVETVYANGNFKNVNEVHNNTGSMVLNGFNQEGGKLTGNIGKVEVVSRQNTSTTTGSSSGMSLGISANGVPSSVNINGSRTNGDRAFVDNQSTFIVGNGSSLHVGTLENTGAVVGKEGNSTFKIDSYVGKDIQNHDTMKTTGGSLGISTGKPRITNVGFNQDSRDKQGITRNTVVGDVEIAGAEGSQINRDLGKANEVTRDTHSSTNINVESQTIEYLTNPAKLKEDIGKAKDEIEAVGAVAKAAFNTIGSKEKNGFLDFLRTERVQETVRNLGYIDTKGKTKEQIAQEMQDKYGEIFAKNGKKLEINFYVNSEVSQDDPNAKNKMNAAGFVAEDGSIWLNADNISSVSNFNLNSVFGHELTHNVTGKDTELLANFGEARASGFIEKAMDKGYLARTGGGLNWNSETLTREQKDRLASYQDIEEKLKISNYLRIYRSAKQNEVVHSAEDNFIEVGKDMNLISKLEKEIQDKLGIKSYNLPNSIKSLDLEGKELLAKSVTGDLQSELQNKLTDYKNASGDNKKKIGEEIIQKYGISNSDLATAEKNIPEIIRGTILKSSNAENNLKEILNNKNLNDDEKVKEIGRKFGISVTIEDLKNNSQISQDIIKNASLERIVAQDTDKIANKMRWESQFFKDFYANTQKLTNRPLVIDEDDFVWYAGNDGKLSSSQIVWEKGKVKSPSAKHSITGKVAFINENYMYKGEDKAEILNSWNGEPEIKNSNETFDTKVWDGKNYTSENNLIERVIKDQNTIFVRNTPGNAYVNSVSPKDAVIDNGIEGKGSDSILGIDYHIDKYKNISYKVYDGIDKKTGLIKVRDQDETFIPYVAYSHELNHGSHNQEGINEVLTPHYQIYRDGNGIHFSGERKFEVPVLADSLDDFYNKIINNLKNKNFTAYNKEGKIDTVHSEILKKLEDKNSDYYKFFRIELEEKMNKAKKNSQTTVNLNIPFFDYPTNKEEINTTGIKGSKYEKSSTPNSTEVKTMINHGKENLKRGVY</sequence>